<proteinExistence type="predicted"/>
<reference evidence="2 3" key="1">
    <citation type="submission" date="2019-06" db="EMBL/GenBank/DDBJ databases">
        <title>Sequencing the genomes of 1000 actinobacteria strains.</title>
        <authorList>
            <person name="Klenk H.-P."/>
        </authorList>
    </citation>
    <scope>NUCLEOTIDE SEQUENCE [LARGE SCALE GENOMIC DNA]</scope>
    <source>
        <strain evidence="2 3">DSM 103495</strain>
    </source>
</reference>
<dbReference type="AlphaFoldDB" id="A0A543F8C4"/>
<sequence>MMTDPVGDQNPALDRWLAEQHKALIEDVTASLDIEAGLREILIPVRHDAYVAKVRAELNIEAGLAAILSPSSTEPRHQTGTASTAQSASGKRALGESKTPAEATAPGEVTTPAKRLDRDEEPDFSEVVDLSAVEVREPGRFQSWQSVSPDIRWVTRTLVYRGLNDACEAACYLKEKVLDEPVSLRPAIVLEFDKWLVIPEALKRASKSQNTIATTIPPWHSDEISSIEKMLTYLEDLADFAEHVSKLAKRLRDMVGISTNAMGPVASPSVAARTTALMSHVSLATRELANQVIRVSRVFNDFMGANLVDLEIGTEELDGIRWSLETRWPPHRQAEIELDSVPVGPGIYEVKKGLRHPTSV</sequence>
<feature type="compositionally biased region" description="Polar residues" evidence="1">
    <location>
        <begin position="71"/>
        <end position="89"/>
    </location>
</feature>
<evidence type="ECO:0000313" key="3">
    <source>
        <dbReference type="Proteomes" id="UP000316331"/>
    </source>
</evidence>
<feature type="region of interest" description="Disordered" evidence="1">
    <location>
        <begin position="71"/>
        <end position="122"/>
    </location>
</feature>
<keyword evidence="3" id="KW-1185">Reference proteome</keyword>
<evidence type="ECO:0000313" key="2">
    <source>
        <dbReference type="EMBL" id="TQM30000.1"/>
    </source>
</evidence>
<accession>A0A543F8C4</accession>
<evidence type="ECO:0000256" key="1">
    <source>
        <dbReference type="SAM" id="MobiDB-lite"/>
    </source>
</evidence>
<organism evidence="2 3">
    <name type="scientific">Nocardia bhagyanarayanae</name>
    <dbReference type="NCBI Taxonomy" id="1215925"/>
    <lineage>
        <taxon>Bacteria</taxon>
        <taxon>Bacillati</taxon>
        <taxon>Actinomycetota</taxon>
        <taxon>Actinomycetes</taxon>
        <taxon>Mycobacteriales</taxon>
        <taxon>Nocardiaceae</taxon>
        <taxon>Nocardia</taxon>
    </lineage>
</organism>
<dbReference type="Proteomes" id="UP000316331">
    <property type="component" value="Unassembled WGS sequence"/>
</dbReference>
<dbReference type="EMBL" id="VFPG01000001">
    <property type="protein sequence ID" value="TQM30000.1"/>
    <property type="molecule type" value="Genomic_DNA"/>
</dbReference>
<protein>
    <submittedName>
        <fullName evidence="2">Uncharacterized protein</fullName>
    </submittedName>
</protein>
<comment type="caution">
    <text evidence="2">The sequence shown here is derived from an EMBL/GenBank/DDBJ whole genome shotgun (WGS) entry which is preliminary data.</text>
</comment>
<name>A0A543F8C4_9NOCA</name>
<gene>
    <name evidence="2" type="ORF">FB390_1616</name>
</gene>